<feature type="region of interest" description="Disordered" evidence="3">
    <location>
        <begin position="122"/>
        <end position="144"/>
    </location>
</feature>
<keyword evidence="2" id="KW-0813">Transport</keyword>
<dbReference type="GO" id="GO:0048278">
    <property type="term" value="P:vesicle docking"/>
    <property type="evidence" value="ECO:0007669"/>
    <property type="project" value="TreeGrafter"/>
</dbReference>
<comment type="caution">
    <text evidence="6">The sequence shown here is derived from an EMBL/GenBank/DDBJ whole genome shotgun (WGS) entry which is preliminary data.</text>
</comment>
<dbReference type="Pfam" id="PF05739">
    <property type="entry name" value="SNARE"/>
    <property type="match status" value="1"/>
</dbReference>
<evidence type="ECO:0000256" key="4">
    <source>
        <dbReference type="SAM" id="Phobius"/>
    </source>
</evidence>
<dbReference type="GO" id="GO:0006886">
    <property type="term" value="P:intracellular protein transport"/>
    <property type="evidence" value="ECO:0007669"/>
    <property type="project" value="InterPro"/>
</dbReference>
<dbReference type="GO" id="GO:0005484">
    <property type="term" value="F:SNAP receptor activity"/>
    <property type="evidence" value="ECO:0007669"/>
    <property type="project" value="InterPro"/>
</dbReference>
<dbReference type="InterPro" id="IPR006012">
    <property type="entry name" value="Syntaxin/epimorphin_CS"/>
</dbReference>
<dbReference type="InterPro" id="IPR000727">
    <property type="entry name" value="T_SNARE_dom"/>
</dbReference>
<keyword evidence="4" id="KW-0472">Membrane</keyword>
<dbReference type="GO" id="GO:0000149">
    <property type="term" value="F:SNARE binding"/>
    <property type="evidence" value="ECO:0007669"/>
    <property type="project" value="TreeGrafter"/>
</dbReference>
<comment type="similarity">
    <text evidence="1">Belongs to the syntaxin family.</text>
</comment>
<dbReference type="GO" id="GO:0006906">
    <property type="term" value="P:vesicle fusion"/>
    <property type="evidence" value="ECO:0007669"/>
    <property type="project" value="TreeGrafter"/>
</dbReference>
<dbReference type="PROSITE" id="PS50192">
    <property type="entry name" value="T_SNARE"/>
    <property type="match status" value="1"/>
</dbReference>
<keyword evidence="7" id="KW-1185">Reference proteome</keyword>
<dbReference type="SUPFAM" id="SSF47661">
    <property type="entry name" value="t-snare proteins"/>
    <property type="match status" value="1"/>
</dbReference>
<dbReference type="Pfam" id="PF14523">
    <property type="entry name" value="Syntaxin_2"/>
    <property type="match status" value="1"/>
</dbReference>
<dbReference type="EMBL" id="JALJOR010000009">
    <property type="protein sequence ID" value="KAK9811271.1"/>
    <property type="molecule type" value="Genomic_DNA"/>
</dbReference>
<dbReference type="AlphaFoldDB" id="A0AAW1PCX9"/>
<dbReference type="GO" id="GO:0031201">
    <property type="term" value="C:SNARE complex"/>
    <property type="evidence" value="ECO:0007669"/>
    <property type="project" value="TreeGrafter"/>
</dbReference>
<organism evidence="6 7">
    <name type="scientific">[Myrmecia] bisecta</name>
    <dbReference type="NCBI Taxonomy" id="41462"/>
    <lineage>
        <taxon>Eukaryota</taxon>
        <taxon>Viridiplantae</taxon>
        <taxon>Chlorophyta</taxon>
        <taxon>core chlorophytes</taxon>
        <taxon>Trebouxiophyceae</taxon>
        <taxon>Trebouxiales</taxon>
        <taxon>Trebouxiaceae</taxon>
        <taxon>Myrmecia</taxon>
    </lineage>
</organism>
<evidence type="ECO:0000256" key="1">
    <source>
        <dbReference type="ARBA" id="ARBA00009063"/>
    </source>
</evidence>
<keyword evidence="2" id="KW-0653">Protein transport</keyword>
<dbReference type="PROSITE" id="PS00914">
    <property type="entry name" value="SYNTAXIN"/>
    <property type="match status" value="1"/>
</dbReference>
<dbReference type="PANTHER" id="PTHR19957">
    <property type="entry name" value="SYNTAXIN"/>
    <property type="match status" value="1"/>
</dbReference>
<feature type="transmembrane region" description="Helical" evidence="4">
    <location>
        <begin position="247"/>
        <end position="266"/>
    </location>
</feature>
<dbReference type="Gene3D" id="1.20.5.110">
    <property type="match status" value="1"/>
</dbReference>
<dbReference type="GO" id="GO:0012505">
    <property type="term" value="C:endomembrane system"/>
    <property type="evidence" value="ECO:0007669"/>
    <property type="project" value="TreeGrafter"/>
</dbReference>
<name>A0AAW1PCX9_9CHLO</name>
<dbReference type="InterPro" id="IPR045242">
    <property type="entry name" value="Syntaxin"/>
</dbReference>
<dbReference type="PANTHER" id="PTHR19957:SF38">
    <property type="entry name" value="LD27581P"/>
    <property type="match status" value="1"/>
</dbReference>
<dbReference type="InterPro" id="IPR010989">
    <property type="entry name" value="SNARE"/>
</dbReference>
<dbReference type="CDD" id="cd15840">
    <property type="entry name" value="SNARE_Qa"/>
    <property type="match status" value="1"/>
</dbReference>
<keyword evidence="4" id="KW-0812">Transmembrane</keyword>
<evidence type="ECO:0000313" key="6">
    <source>
        <dbReference type="EMBL" id="KAK9811271.1"/>
    </source>
</evidence>
<keyword evidence="4" id="KW-1133">Transmembrane helix</keyword>
<dbReference type="Proteomes" id="UP001489004">
    <property type="component" value="Unassembled WGS sequence"/>
</dbReference>
<sequence>MSYQDIASSRGRERELRSYNAAEAGSDKVTKGLIASVFRLQTEVSRYRADVDKLGSARDTVELRHKIMQAGQRISSGAQDIKHQLLAQHAEQKTQQTAKILSDFETTLKDFQSVMKLAKSKEAASLPRKPVTSPEPAKGAQAGDVEDPAECMALLQEQQRQEVVQLDHHMTYNEALIDERDQGIAEISQQITEVQEIFGDLAVLVNDQGEMLDDIEANISRVEGRTRDAGVELVKAERSQRKARTRMCCMLLAVGAVLAVLMIILLS</sequence>
<evidence type="ECO:0000256" key="3">
    <source>
        <dbReference type="SAM" id="MobiDB-lite"/>
    </source>
</evidence>
<evidence type="ECO:0000259" key="5">
    <source>
        <dbReference type="PROSITE" id="PS50192"/>
    </source>
</evidence>
<accession>A0AAW1PCX9</accession>
<protein>
    <recommendedName>
        <fullName evidence="5">t-SNARE coiled-coil homology domain-containing protein</fullName>
    </recommendedName>
</protein>
<proteinExistence type="inferred from homology"/>
<dbReference type="SMART" id="SM00397">
    <property type="entry name" value="t_SNARE"/>
    <property type="match status" value="1"/>
</dbReference>
<reference evidence="6 7" key="1">
    <citation type="journal article" date="2024" name="Nat. Commun.">
        <title>Phylogenomics reveals the evolutionary origins of lichenization in chlorophyte algae.</title>
        <authorList>
            <person name="Puginier C."/>
            <person name="Libourel C."/>
            <person name="Otte J."/>
            <person name="Skaloud P."/>
            <person name="Haon M."/>
            <person name="Grisel S."/>
            <person name="Petersen M."/>
            <person name="Berrin J.G."/>
            <person name="Delaux P.M."/>
            <person name="Dal Grande F."/>
            <person name="Keller J."/>
        </authorList>
    </citation>
    <scope>NUCLEOTIDE SEQUENCE [LARGE SCALE GENOMIC DNA]</scope>
    <source>
        <strain evidence="6 7">SAG 2043</strain>
    </source>
</reference>
<evidence type="ECO:0000256" key="2">
    <source>
        <dbReference type="ARBA" id="ARBA00022927"/>
    </source>
</evidence>
<evidence type="ECO:0000313" key="7">
    <source>
        <dbReference type="Proteomes" id="UP001489004"/>
    </source>
</evidence>
<feature type="region of interest" description="Disordered" evidence="3">
    <location>
        <begin position="1"/>
        <end position="22"/>
    </location>
</feature>
<dbReference type="Gene3D" id="1.20.58.70">
    <property type="match status" value="1"/>
</dbReference>
<gene>
    <name evidence="6" type="ORF">WJX72_000992</name>
</gene>
<feature type="domain" description="T-SNARE coiled-coil homology" evidence="5">
    <location>
        <begin position="174"/>
        <end position="236"/>
    </location>
</feature>
<dbReference type="InterPro" id="IPR006011">
    <property type="entry name" value="Syntaxin_N"/>
</dbReference>